<dbReference type="AlphaFoldDB" id="A0ABD6GEL3"/>
<feature type="compositionally biased region" description="Gly residues" evidence="2">
    <location>
        <begin position="187"/>
        <end position="200"/>
    </location>
</feature>
<dbReference type="Gene3D" id="2.70.70.10">
    <property type="entry name" value="Glucose Permease (Domain IIA)"/>
    <property type="match status" value="1"/>
</dbReference>
<feature type="compositionally biased region" description="Low complexity" evidence="2">
    <location>
        <begin position="387"/>
        <end position="406"/>
    </location>
</feature>
<dbReference type="Pfam" id="PF01476">
    <property type="entry name" value="LysM"/>
    <property type="match status" value="2"/>
</dbReference>
<evidence type="ECO:0000256" key="1">
    <source>
        <dbReference type="ARBA" id="ARBA00038420"/>
    </source>
</evidence>
<dbReference type="SMART" id="SM00257">
    <property type="entry name" value="LysM"/>
    <property type="match status" value="2"/>
</dbReference>
<dbReference type="EMBL" id="MBEV02000003">
    <property type="protein sequence ID" value="MUP04726.1"/>
    <property type="molecule type" value="Genomic_DNA"/>
</dbReference>
<dbReference type="InterPro" id="IPR018392">
    <property type="entry name" value="LysM"/>
</dbReference>
<sequence length="549" mass="55245">MVASSVGCIMRQSQSYKSGMPVAQILWVGLMASVATGCSSDSSRFSGLFSKTDSMTTASTGGQITGMNNAPVPQADVDGGGSYAPAASGGSMGGGGYGNRQQAMTQPYPAQQTYSPARRASSAVSVQKAELAPPSGSTASTGPISSRRQTASAQPFPAATHQSAALEDGDGLSTNTLPQPAKPGLAAGAGAGQGANGQGANGWSTVNAPRVVLKPGESLATLSQRYGVPEKEIVKANGLSTAGAARPGQSILIPTFGSRNTPTRAAAAEGTLLPPGQSPGPAPRQENKVAVLPTNPKLRDKVKTDIAANNTTNAAGTGKTPPAAGTYVVKSGDSIAKIARENGVSVAALKQANHLGTQGVRVGQTLELPQADQKLAATPVSTAPANTKPEAPKVTAAAPAPAAPTKSVTDVASADPGDKAPDATGIGKYRWPVRGAVVAPFGANVAGKRNDGIDISVPTGTPIKAAENGVVIYAGNGLKELGNTVLVRHDDGTVTVYGHADAISVQRGQKVQRGQQVATSGMSGNASQPTLHFEVRKDATPVNPMGFLE</sequence>
<feature type="region of interest" description="Disordered" evidence="2">
    <location>
        <begin position="378"/>
        <end position="425"/>
    </location>
</feature>
<feature type="domain" description="LysM" evidence="3">
    <location>
        <begin position="209"/>
        <end position="253"/>
    </location>
</feature>
<dbReference type="SUPFAM" id="SSF51261">
    <property type="entry name" value="Duplicated hybrid motif"/>
    <property type="match status" value="1"/>
</dbReference>
<dbReference type="Pfam" id="PF01551">
    <property type="entry name" value="Peptidase_M23"/>
    <property type="match status" value="1"/>
</dbReference>
<dbReference type="CDD" id="cd12797">
    <property type="entry name" value="M23_peptidase"/>
    <property type="match status" value="1"/>
</dbReference>
<evidence type="ECO:0000259" key="3">
    <source>
        <dbReference type="PROSITE" id="PS51782"/>
    </source>
</evidence>
<evidence type="ECO:0000256" key="2">
    <source>
        <dbReference type="SAM" id="MobiDB-lite"/>
    </source>
</evidence>
<dbReference type="Proteomes" id="UP000175993">
    <property type="component" value="Unassembled WGS sequence"/>
</dbReference>
<organism evidence="4 5">
    <name type="scientific">Agrobacterium vitis</name>
    <name type="common">Rhizobium vitis</name>
    <dbReference type="NCBI Taxonomy" id="373"/>
    <lineage>
        <taxon>Bacteria</taxon>
        <taxon>Pseudomonadati</taxon>
        <taxon>Pseudomonadota</taxon>
        <taxon>Alphaproteobacteria</taxon>
        <taxon>Hyphomicrobiales</taxon>
        <taxon>Rhizobiaceae</taxon>
        <taxon>Rhizobium/Agrobacterium group</taxon>
        <taxon>Agrobacterium</taxon>
    </lineage>
</organism>
<feature type="region of interest" description="Disordered" evidence="2">
    <location>
        <begin position="60"/>
        <end position="202"/>
    </location>
</feature>
<dbReference type="PANTHER" id="PTHR21666:SF263">
    <property type="entry name" value="MUREIN HYDROLASE ACTIVATOR NLPD"/>
    <property type="match status" value="1"/>
</dbReference>
<comment type="caution">
    <text evidence="4">The sequence shown here is derived from an EMBL/GenBank/DDBJ whole genome shotgun (WGS) entry which is preliminary data.</text>
</comment>
<dbReference type="SUPFAM" id="SSF54106">
    <property type="entry name" value="LysM domain"/>
    <property type="match status" value="2"/>
</dbReference>
<dbReference type="InterPro" id="IPR036779">
    <property type="entry name" value="LysM_dom_sf"/>
</dbReference>
<evidence type="ECO:0000313" key="5">
    <source>
        <dbReference type="Proteomes" id="UP000175993"/>
    </source>
</evidence>
<feature type="compositionally biased region" description="Polar residues" evidence="2">
    <location>
        <begin position="135"/>
        <end position="153"/>
    </location>
</feature>
<dbReference type="RefSeq" id="WP_070164975.1">
    <property type="nucleotide sequence ID" value="NZ_CP118259.1"/>
</dbReference>
<accession>A0ABD6GEL3</accession>
<dbReference type="InterPro" id="IPR016047">
    <property type="entry name" value="M23ase_b-sheet_dom"/>
</dbReference>
<dbReference type="PROSITE" id="PS51782">
    <property type="entry name" value="LYSM"/>
    <property type="match status" value="2"/>
</dbReference>
<dbReference type="Gene3D" id="3.10.350.10">
    <property type="entry name" value="LysM domain"/>
    <property type="match status" value="2"/>
</dbReference>
<protein>
    <submittedName>
        <fullName evidence="4">Peptidoglycan DD-metalloendopeptidase family protein</fullName>
    </submittedName>
</protein>
<reference evidence="4 5" key="1">
    <citation type="submission" date="2019-11" db="EMBL/GenBank/DDBJ databases">
        <title>Whole-genome sequencing of Allorhizobium vitis.</title>
        <authorList>
            <person name="Gan H.M."/>
            <person name="Savka M.A."/>
        </authorList>
    </citation>
    <scope>NUCLEOTIDE SEQUENCE [LARGE SCALE GENOMIC DNA]</scope>
    <source>
        <strain evidence="4 5">AB4</strain>
    </source>
</reference>
<proteinExistence type="inferred from homology"/>
<feature type="compositionally biased region" description="Polar residues" evidence="2">
    <location>
        <begin position="99"/>
        <end position="115"/>
    </location>
</feature>
<dbReference type="InterPro" id="IPR011055">
    <property type="entry name" value="Dup_hybrid_motif"/>
</dbReference>
<evidence type="ECO:0000313" key="4">
    <source>
        <dbReference type="EMBL" id="MUP04726.1"/>
    </source>
</evidence>
<dbReference type="PANTHER" id="PTHR21666">
    <property type="entry name" value="PEPTIDASE-RELATED"/>
    <property type="match status" value="1"/>
</dbReference>
<feature type="domain" description="LysM" evidence="3">
    <location>
        <begin position="325"/>
        <end position="368"/>
    </location>
</feature>
<comment type="similarity">
    <text evidence="1">Belongs to the E.coli NlpD/Haemophilus LppB family.</text>
</comment>
<dbReference type="CDD" id="cd00118">
    <property type="entry name" value="LysM"/>
    <property type="match status" value="2"/>
</dbReference>
<gene>
    <name evidence="4" type="ORF">BBI04_007855</name>
</gene>
<feature type="compositionally biased region" description="Low complexity" evidence="2">
    <location>
        <begin position="117"/>
        <end position="126"/>
    </location>
</feature>
<name>A0ABD6GEL3_AGRVI</name>
<dbReference type="InterPro" id="IPR050570">
    <property type="entry name" value="Cell_wall_metabolism_enzyme"/>
</dbReference>